<sequence length="393" mass="43404">MLKITDKTADAKKIFNAISAKEDATPEQVNNALEAYVTAIAEDAGAQVRAEYEELKNVTDNRVLEARGIPTLTAEETKFYNEAVKTGGFDQELVWPETILERVFENLQNDHPILNIINFTPTIGRVKVIRARRKGVAVFGPLHKDLEGQLDAEFGATEFVQLALTAFFLISNDTLDLGPRWIDRFINLSLSEAVRDVWAKKVIVGTGNNEPIGLTKDLDGAVTGGVYPDKASAGTLTFAKDKIVSELGGVMKVLSKYTYKIDADDEGETKYRSVAGNVYLIVNPVNYWDIIVRVTLANLNNVYGTTMPFISLDHIIESVDVPEGKLISYVGKEYDATQSRAERVYVYKETFAMKRATLYAVDMLGNGYPTNNDAAQVYDLDFTETPVDGGSGE</sequence>
<dbReference type="Pfam" id="PF05065">
    <property type="entry name" value="Phage_capsid"/>
    <property type="match status" value="1"/>
</dbReference>
<organism evidence="3 4">
    <name type="scientific">Enterococcus gallinarum</name>
    <dbReference type="NCBI Taxonomy" id="1353"/>
    <lineage>
        <taxon>Bacteria</taxon>
        <taxon>Bacillati</taxon>
        <taxon>Bacillota</taxon>
        <taxon>Bacilli</taxon>
        <taxon>Lactobacillales</taxon>
        <taxon>Enterococcaceae</taxon>
        <taxon>Enterococcus</taxon>
    </lineage>
</organism>
<evidence type="ECO:0000313" key="4">
    <source>
        <dbReference type="Proteomes" id="UP000516696"/>
    </source>
</evidence>
<dbReference type="InterPro" id="IPR024455">
    <property type="entry name" value="Phage_capsid"/>
</dbReference>
<dbReference type="RefSeq" id="WP_113850028.1">
    <property type="nucleotide sequence ID" value="NZ_CP050485.1"/>
</dbReference>
<feature type="domain" description="Phage capsid-like C-terminal" evidence="2">
    <location>
        <begin position="95"/>
        <end position="238"/>
    </location>
</feature>
<dbReference type="InterPro" id="IPR054612">
    <property type="entry name" value="Phage_capsid-like_C"/>
</dbReference>
<protein>
    <submittedName>
        <fullName evidence="3">Phage major capsid protein</fullName>
    </submittedName>
</protein>
<accession>A0AAE7SYU6</accession>
<name>A0AAE7SYU6_ENTGA</name>
<dbReference type="EMBL" id="CP050485">
    <property type="protein sequence ID" value="QOG26808.1"/>
    <property type="molecule type" value="Genomic_DNA"/>
</dbReference>
<reference evidence="3 4" key="1">
    <citation type="submission" date="2020-03" db="EMBL/GenBank/DDBJ databases">
        <title>Characterization of ganglioside-mimicking enterococci.</title>
        <authorList>
            <person name="Patry R.T."/>
            <person name="Nothaft H."/>
            <person name="Bridger R."/>
            <person name="Shajahan A."/>
            <person name="Huynh S."/>
            <person name="Sanchez S."/>
            <person name="Azadi P."/>
            <person name="Cooper K."/>
            <person name="Miller W.G."/>
            <person name="Parker C.T."/>
            <person name="Wells L."/>
            <person name="Szymanski C.M."/>
        </authorList>
    </citation>
    <scope>NUCLEOTIDE SEQUENCE [LARGE SCALE GENOMIC DNA]</scope>
    <source>
        <strain evidence="3 4">EGM181</strain>
    </source>
</reference>
<dbReference type="Proteomes" id="UP000516696">
    <property type="component" value="Chromosome"/>
</dbReference>
<dbReference type="AlphaFoldDB" id="A0AAE7SYU6"/>
<dbReference type="SUPFAM" id="SSF56563">
    <property type="entry name" value="Major capsid protein gp5"/>
    <property type="match status" value="1"/>
</dbReference>
<evidence type="ECO:0000256" key="1">
    <source>
        <dbReference type="ARBA" id="ARBA00004328"/>
    </source>
</evidence>
<evidence type="ECO:0000259" key="2">
    <source>
        <dbReference type="Pfam" id="PF05065"/>
    </source>
</evidence>
<proteinExistence type="predicted"/>
<evidence type="ECO:0000313" key="3">
    <source>
        <dbReference type="EMBL" id="QOG26808.1"/>
    </source>
</evidence>
<gene>
    <name evidence="3" type="ORF">EGM181_05825</name>
</gene>
<dbReference type="NCBIfam" id="TIGR01554">
    <property type="entry name" value="major_cap_HK97"/>
    <property type="match status" value="1"/>
</dbReference>
<comment type="subcellular location">
    <subcellularLocation>
        <location evidence="1">Virion</location>
    </subcellularLocation>
</comment>